<evidence type="ECO:0000256" key="14">
    <source>
        <dbReference type="ARBA" id="ARBA00075525"/>
    </source>
</evidence>
<evidence type="ECO:0000313" key="18">
    <source>
        <dbReference type="EMBL" id="MBN3321365.1"/>
    </source>
</evidence>
<gene>
    <name evidence="18" type="primary">Sytl1</name>
    <name evidence="18" type="ORF">GTO95_0014903</name>
</gene>
<dbReference type="InterPro" id="IPR000169">
    <property type="entry name" value="Pept_cys_AS"/>
</dbReference>
<dbReference type="PANTHER" id="PTHR45716">
    <property type="entry name" value="BITESIZE, ISOFORM I"/>
    <property type="match status" value="1"/>
</dbReference>
<keyword evidence="5" id="KW-0597">Phosphoprotein</keyword>
<dbReference type="PANTHER" id="PTHR45716:SF3">
    <property type="entry name" value="SYNAPTOTAGMIN-LIKE PROTEIN 1"/>
    <property type="match status" value="1"/>
</dbReference>
<dbReference type="FunFam" id="2.60.40.150:FF:000108">
    <property type="entry name" value="Synaptotagmin like 1"/>
    <property type="match status" value="1"/>
</dbReference>
<keyword evidence="8" id="KW-0378">Hydrolase</keyword>
<proteinExistence type="predicted"/>
<feature type="domain" description="RabBD" evidence="17">
    <location>
        <begin position="10"/>
        <end position="66"/>
    </location>
</feature>
<dbReference type="PROSITE" id="PS50004">
    <property type="entry name" value="C2"/>
    <property type="match status" value="2"/>
</dbReference>
<feature type="compositionally biased region" description="Polar residues" evidence="15">
    <location>
        <begin position="163"/>
        <end position="183"/>
    </location>
</feature>
<dbReference type="PROSITE" id="PS00639">
    <property type="entry name" value="THIOL_PROTEASE_HIS"/>
    <property type="match status" value="1"/>
</dbReference>
<accession>A0A8J7NXG7</accession>
<dbReference type="InterPro" id="IPR000008">
    <property type="entry name" value="C2_dom"/>
</dbReference>
<dbReference type="GO" id="GO:0070382">
    <property type="term" value="C:exocytic vesicle"/>
    <property type="evidence" value="ECO:0007669"/>
    <property type="project" value="TreeGrafter"/>
</dbReference>
<evidence type="ECO:0000256" key="6">
    <source>
        <dbReference type="ARBA" id="ARBA00022670"/>
    </source>
</evidence>
<comment type="caution">
    <text evidence="18">The sequence shown here is derived from an EMBL/GenBank/DDBJ whole genome shotgun (WGS) entry which is preliminary data.</text>
</comment>
<dbReference type="InterPro" id="IPR043567">
    <property type="entry name" value="SYTL1-5_C2B"/>
</dbReference>
<evidence type="ECO:0000256" key="4">
    <source>
        <dbReference type="ARBA" id="ARBA00022483"/>
    </source>
</evidence>
<evidence type="ECO:0000256" key="11">
    <source>
        <dbReference type="ARBA" id="ARBA00023145"/>
    </source>
</evidence>
<dbReference type="SMART" id="SM00239">
    <property type="entry name" value="C2"/>
    <property type="match status" value="2"/>
</dbReference>
<evidence type="ECO:0000256" key="1">
    <source>
        <dbReference type="ARBA" id="ARBA00004184"/>
    </source>
</evidence>
<dbReference type="FunFam" id="2.60.40.150:FF:000006">
    <property type="entry name" value="Synaptotagmin-like 5, isoform CRA_a"/>
    <property type="match status" value="1"/>
</dbReference>
<evidence type="ECO:0000256" key="10">
    <source>
        <dbReference type="ARBA" id="ARBA00023136"/>
    </source>
</evidence>
<dbReference type="InterPro" id="IPR000668">
    <property type="entry name" value="Peptidase_C1A_C"/>
</dbReference>
<evidence type="ECO:0000313" key="19">
    <source>
        <dbReference type="Proteomes" id="UP000736164"/>
    </source>
</evidence>
<evidence type="ECO:0000256" key="3">
    <source>
        <dbReference type="ARBA" id="ARBA00022475"/>
    </source>
</evidence>
<evidence type="ECO:0000256" key="12">
    <source>
        <dbReference type="ARBA" id="ARBA00023157"/>
    </source>
</evidence>
<evidence type="ECO:0000256" key="15">
    <source>
        <dbReference type="SAM" id="MobiDB-lite"/>
    </source>
</evidence>
<dbReference type="GO" id="GO:0006508">
    <property type="term" value="P:proteolysis"/>
    <property type="evidence" value="ECO:0007669"/>
    <property type="project" value="UniProtKB-KW"/>
</dbReference>
<keyword evidence="9" id="KW-0788">Thiol protease</keyword>
<evidence type="ECO:0000256" key="9">
    <source>
        <dbReference type="ARBA" id="ARBA00022807"/>
    </source>
</evidence>
<dbReference type="SUPFAM" id="SSF54001">
    <property type="entry name" value="Cysteine proteinases"/>
    <property type="match status" value="1"/>
</dbReference>
<keyword evidence="4" id="KW-0268">Exocytosis</keyword>
<feature type="non-terminal residue" evidence="18">
    <location>
        <position position="1"/>
    </location>
</feature>
<sequence>MESAPSSDSLLDLSYLTEEEQASILNVLLRDSELHCLEEGRISKLRHTVSNPKELKSLTGEWFSEARSKRHRNRKYGSDIVRASIRRKKKPKDVPLSILATSSVFTVSPYIEAAEKDEVGLSSCLLETPALPNGDIHTTSELKPLGTDKVGENHLKYDDAKNRNYNLTNTAEGDSDTLSSSAPSEPVRSPMRPSNSMSSLQSSTMLSGSMMSLFSSGEFGTLDVKGSVQFALRYDTQKEELQVQVCRCQDLAEAKKQRSDPYVKTYLLPDKSSHSKKKTSVKKKTVNPIFDETLKYKIKISELKSRTLNLSVWHNDPLRRNIFLGEVEVSMATWDWTNTQPTWYDLVPRVQMTIDSISARGTIMLSLKFVPAGAEGNGMPLTGELHVWLKEAQGLIPTKGGSVDSFVKSYVLPDESKTSRQKTRVVKKTLSPTYNHTMVYDGFQVEDLQEACAEFTVWEHDTFSSQLLGGVRLSLGTGISYGVPVGWMDSTEEEKKSWRAMISQPNTWVEATLPLRTNLAPLSIALKQIVHLVSSFKWCAKPDLLFLVLETKPVIQKPEFGNVYHVKGVISLPYAEIKEPFEAWYNLSGAVSRIDYYNGQVSTFQYGFQKPAGASYKISPETTETEVNAMKCFQVNGTKDDPVLPQSVVPKLEGFQLVRTEYYKGLLCEVWQNVTMEGHKKNTYTLWVSNSSDGSAVPQHYEMMGYNTLLGSHYDKYEVDYTKFEHHLDPQSFALPEGMKCESFPGPGVEHRILANPMQDLIHTCPTGHAHRLFGHFKEQFQRCYSDDEEHEKREHTFVHNLRYIHSMNRANLSYRLAQNHLADRTAGELAALRGRVGHKTPNRGQPFPTEMYASVQVPESIDWRLYGAVTPVKDQAICGSCWSFATTGALEGALFLKMGSLVTLSQQMLVDCTWGFGNNGCDGGEEWRAYEWMMKHGGIATAESYGSYMGMNGFCHYNNSEMTARIKSYTNVTSGDEEALKLAIFKNGPVAVSIDASHMSFVFYSNGVYYEPKCGNKLQDLDHAVLAVGYGVLQGEPYWLVKNSWSTYWGNDGYVLMSMKDNNCGVATDATYVTLA</sequence>
<keyword evidence="6" id="KW-0645">Protease</keyword>
<evidence type="ECO:0000259" key="17">
    <source>
        <dbReference type="PROSITE" id="PS50916"/>
    </source>
</evidence>
<dbReference type="InterPro" id="IPR038765">
    <property type="entry name" value="Papain-like_cys_pep_sf"/>
</dbReference>
<dbReference type="SMART" id="SM00848">
    <property type="entry name" value="Inhibitor_I29"/>
    <property type="match status" value="1"/>
</dbReference>
<dbReference type="GO" id="GO:0006887">
    <property type="term" value="P:exocytosis"/>
    <property type="evidence" value="ECO:0007669"/>
    <property type="project" value="UniProtKB-KW"/>
</dbReference>
<comment type="subcellular location">
    <subcellularLocation>
        <location evidence="2">Cell membrane</location>
    </subcellularLocation>
    <subcellularLocation>
        <location evidence="1">Endomembrane system</location>
        <topology evidence="1">Peripheral membrane protein</topology>
    </subcellularLocation>
</comment>
<protein>
    <recommendedName>
        <fullName evidence="13">Synaptotagmin-like protein 1</fullName>
    </recommendedName>
    <alternativeName>
        <fullName evidence="14">Exophilin-7</fullName>
    </alternativeName>
</protein>
<dbReference type="Pfam" id="PF00112">
    <property type="entry name" value="Peptidase_C1"/>
    <property type="match status" value="1"/>
</dbReference>
<dbReference type="InterPro" id="IPR039417">
    <property type="entry name" value="Peptidase_C1A_papain-like"/>
</dbReference>
<feature type="domain" description="C2" evidence="16">
    <location>
        <begin position="359"/>
        <end position="488"/>
    </location>
</feature>
<dbReference type="GO" id="GO:0031267">
    <property type="term" value="F:small GTPase binding"/>
    <property type="evidence" value="ECO:0007669"/>
    <property type="project" value="InterPro"/>
</dbReference>
<feature type="region of interest" description="Disordered" evidence="15">
    <location>
        <begin position="161"/>
        <end position="202"/>
    </location>
</feature>
<evidence type="ECO:0000256" key="7">
    <source>
        <dbReference type="ARBA" id="ARBA00022737"/>
    </source>
</evidence>
<dbReference type="Gene3D" id="2.60.40.150">
    <property type="entry name" value="C2 domain"/>
    <property type="match status" value="2"/>
</dbReference>
<evidence type="ECO:0000259" key="16">
    <source>
        <dbReference type="PROSITE" id="PS50004"/>
    </source>
</evidence>
<feature type="compositionally biased region" description="Low complexity" evidence="15">
    <location>
        <begin position="188"/>
        <end position="202"/>
    </location>
</feature>
<dbReference type="InterPro" id="IPR013201">
    <property type="entry name" value="Prot_inhib_I29"/>
</dbReference>
<dbReference type="FunFam" id="3.90.70.10:FF:000087">
    <property type="entry name" value="Counting factor associated protein D"/>
    <property type="match status" value="1"/>
</dbReference>
<dbReference type="Pfam" id="PF00168">
    <property type="entry name" value="C2"/>
    <property type="match status" value="2"/>
</dbReference>
<name>A0A8J7NXG7_ATRSP</name>
<dbReference type="AlphaFoldDB" id="A0A8J7NXG7"/>
<dbReference type="PROSITE" id="PS00139">
    <property type="entry name" value="THIOL_PROTEASE_CYS"/>
    <property type="match status" value="1"/>
</dbReference>
<keyword evidence="10" id="KW-0472">Membrane</keyword>
<dbReference type="CDD" id="cd04020">
    <property type="entry name" value="C2B_SLP_1-2-3-4"/>
    <property type="match status" value="1"/>
</dbReference>
<dbReference type="GO" id="GO:0008234">
    <property type="term" value="F:cysteine-type peptidase activity"/>
    <property type="evidence" value="ECO:0007669"/>
    <property type="project" value="UniProtKB-KW"/>
</dbReference>
<feature type="non-terminal residue" evidence="18">
    <location>
        <position position="1077"/>
    </location>
</feature>
<evidence type="ECO:0000256" key="13">
    <source>
        <dbReference type="ARBA" id="ARBA00072163"/>
    </source>
</evidence>
<dbReference type="GO" id="GO:0006886">
    <property type="term" value="P:intracellular protein transport"/>
    <property type="evidence" value="ECO:0007669"/>
    <property type="project" value="InterPro"/>
</dbReference>
<reference evidence="18" key="1">
    <citation type="journal article" date="2021" name="Cell">
        <title>Tracing the genetic footprints of vertebrate landing in non-teleost ray-finned fishes.</title>
        <authorList>
            <person name="Bi X."/>
            <person name="Wang K."/>
            <person name="Yang L."/>
            <person name="Pan H."/>
            <person name="Jiang H."/>
            <person name="Wei Q."/>
            <person name="Fang M."/>
            <person name="Yu H."/>
            <person name="Zhu C."/>
            <person name="Cai Y."/>
            <person name="He Y."/>
            <person name="Gan X."/>
            <person name="Zeng H."/>
            <person name="Yu D."/>
            <person name="Zhu Y."/>
            <person name="Jiang H."/>
            <person name="Qiu Q."/>
            <person name="Yang H."/>
            <person name="Zhang Y.E."/>
            <person name="Wang W."/>
            <person name="Zhu M."/>
            <person name="He S."/>
            <person name="Zhang G."/>
        </authorList>
    </citation>
    <scope>NUCLEOTIDE SEQUENCE</scope>
    <source>
        <strain evidence="18">Allg_001</strain>
    </source>
</reference>
<keyword evidence="19" id="KW-1185">Reference proteome</keyword>
<keyword evidence="12" id="KW-1015">Disulfide bond</keyword>
<dbReference type="InterPro" id="IPR010911">
    <property type="entry name" value="Rab_BD"/>
</dbReference>
<keyword evidence="3" id="KW-1003">Cell membrane</keyword>
<dbReference type="PRINTS" id="PR00705">
    <property type="entry name" value="PAPAIN"/>
</dbReference>
<dbReference type="EMBL" id="JAAWVO010054850">
    <property type="protein sequence ID" value="MBN3321365.1"/>
    <property type="molecule type" value="Genomic_DNA"/>
</dbReference>
<feature type="domain" description="C2" evidence="16">
    <location>
        <begin position="224"/>
        <end position="344"/>
    </location>
</feature>
<keyword evidence="11" id="KW-0865">Zymogen</keyword>
<dbReference type="PROSITE" id="PS50916">
    <property type="entry name" value="RABBD"/>
    <property type="match status" value="1"/>
</dbReference>
<dbReference type="Pfam" id="PF08246">
    <property type="entry name" value="Inhibitor_I29"/>
    <property type="match status" value="1"/>
</dbReference>
<dbReference type="PROSITE" id="PS00640">
    <property type="entry name" value="THIOL_PROTEASE_ASN"/>
    <property type="match status" value="1"/>
</dbReference>
<organism evidence="18 19">
    <name type="scientific">Atractosteus spatula</name>
    <name type="common">Alligator gar</name>
    <name type="synonym">Lepisosteus spatula</name>
    <dbReference type="NCBI Taxonomy" id="7917"/>
    <lineage>
        <taxon>Eukaryota</taxon>
        <taxon>Metazoa</taxon>
        <taxon>Chordata</taxon>
        <taxon>Craniata</taxon>
        <taxon>Vertebrata</taxon>
        <taxon>Euteleostomi</taxon>
        <taxon>Actinopterygii</taxon>
        <taxon>Neopterygii</taxon>
        <taxon>Holostei</taxon>
        <taxon>Semionotiformes</taxon>
        <taxon>Lepisosteidae</taxon>
        <taxon>Atractosteus</taxon>
    </lineage>
</organism>
<dbReference type="GO" id="GO:0042043">
    <property type="term" value="F:neurexin family protein binding"/>
    <property type="evidence" value="ECO:0007669"/>
    <property type="project" value="TreeGrafter"/>
</dbReference>
<keyword evidence="7" id="KW-0677">Repeat</keyword>
<dbReference type="CDD" id="cd02248">
    <property type="entry name" value="Peptidase_C1A"/>
    <property type="match status" value="1"/>
</dbReference>
<dbReference type="GO" id="GO:0005886">
    <property type="term" value="C:plasma membrane"/>
    <property type="evidence" value="ECO:0007669"/>
    <property type="project" value="UniProtKB-SubCell"/>
</dbReference>
<dbReference type="SUPFAM" id="SSF49562">
    <property type="entry name" value="C2 domain (Calcium/lipid-binding domain, CaLB)"/>
    <property type="match status" value="2"/>
</dbReference>
<dbReference type="Gene3D" id="3.90.70.10">
    <property type="entry name" value="Cysteine proteinases"/>
    <property type="match status" value="1"/>
</dbReference>
<dbReference type="Proteomes" id="UP000736164">
    <property type="component" value="Unassembled WGS sequence"/>
</dbReference>
<evidence type="ECO:0000256" key="2">
    <source>
        <dbReference type="ARBA" id="ARBA00004236"/>
    </source>
</evidence>
<dbReference type="Gene3D" id="6.10.250.3000">
    <property type="match status" value="1"/>
</dbReference>
<evidence type="ECO:0000256" key="5">
    <source>
        <dbReference type="ARBA" id="ARBA00022553"/>
    </source>
</evidence>
<dbReference type="InterPro" id="IPR035892">
    <property type="entry name" value="C2_domain_sf"/>
</dbReference>
<evidence type="ECO:0000256" key="8">
    <source>
        <dbReference type="ARBA" id="ARBA00022801"/>
    </source>
</evidence>
<dbReference type="InterPro" id="IPR025661">
    <property type="entry name" value="Pept_asp_AS"/>
</dbReference>
<dbReference type="InterPro" id="IPR025660">
    <property type="entry name" value="Pept_his_AS"/>
</dbReference>
<dbReference type="SMART" id="SM00645">
    <property type="entry name" value="Pept_C1"/>
    <property type="match status" value="1"/>
</dbReference>